<dbReference type="Proteomes" id="UP000681794">
    <property type="component" value="Chromosome"/>
</dbReference>
<organism evidence="1 2">
    <name type="scientific">Curtobacterium aetherium</name>
    <dbReference type="NCBI Taxonomy" id="2841594"/>
    <lineage>
        <taxon>Bacteria</taxon>
        <taxon>Bacillati</taxon>
        <taxon>Actinomycetota</taxon>
        <taxon>Actinomycetes</taxon>
        <taxon>Micrococcales</taxon>
        <taxon>Microbacteriaceae</taxon>
        <taxon>Curtobacterium</taxon>
    </lineage>
</organism>
<evidence type="ECO:0000313" key="1">
    <source>
        <dbReference type="EMBL" id="QWS32856.1"/>
    </source>
</evidence>
<keyword evidence="2" id="KW-1185">Reference proteome</keyword>
<evidence type="ECO:0000313" key="2">
    <source>
        <dbReference type="Proteomes" id="UP000681794"/>
    </source>
</evidence>
<sequence>MSWPRTVPLQTDRLSLEPLAVGHAIEMEAALAPPDLYRFTGGQSPTLQELQSRYARQVQGRSEDGSAGWQNWVIRPARGGPAIGFVQATLTQDGTDLVADLAWLVTASEQGRGLAGEAASAVVTWLTSIGVRHLRAAIHPDHLVSARVAQRLGLEPTLTVVDGEVLWAAVVAADPHGREIGQAVGR</sequence>
<reference evidence="1" key="1">
    <citation type="submission" date="2021-06" db="EMBL/GenBank/DDBJ databases">
        <authorList>
            <person name="Ellington A.J."/>
            <person name="Bryan N.C."/>
            <person name="Christner B.C."/>
            <person name="Reisch C.R."/>
        </authorList>
    </citation>
    <scope>NUCLEOTIDE SEQUENCE</scope>
    <source>
        <strain evidence="1">L6-1</strain>
    </source>
</reference>
<dbReference type="EMBL" id="CP076544">
    <property type="protein sequence ID" value="QWS32856.1"/>
    <property type="molecule type" value="Genomic_DNA"/>
</dbReference>
<accession>A0ACD1E278</accession>
<protein>
    <submittedName>
        <fullName evidence="1">GNAT family N-acetyltransferase</fullName>
    </submittedName>
</protein>
<proteinExistence type="predicted"/>
<name>A0ACD1E278_9MICO</name>
<gene>
    <name evidence="1" type="ORF">KM842_11360</name>
</gene>